<dbReference type="InterPro" id="IPR036415">
    <property type="entry name" value="Lamin_tail_dom_sf"/>
</dbReference>
<name>A0ABT9AEG5_9BACT</name>
<feature type="chain" id="PRO_5046666215" evidence="3">
    <location>
        <begin position="18"/>
        <end position="1152"/>
    </location>
</feature>
<dbReference type="SUPFAM" id="SSF74853">
    <property type="entry name" value="Lamin A/C globular tail domain"/>
    <property type="match status" value="3"/>
</dbReference>
<feature type="domain" description="LTD" evidence="4">
    <location>
        <begin position="857"/>
        <end position="992"/>
    </location>
</feature>
<dbReference type="Gene3D" id="2.60.40.1220">
    <property type="match status" value="3"/>
</dbReference>
<keyword evidence="6" id="KW-1185">Reference proteome</keyword>
<dbReference type="Gene3D" id="2.60.40.4070">
    <property type="match status" value="1"/>
</dbReference>
<comment type="caution">
    <text evidence="5">The sequence shown here is derived from an EMBL/GenBank/DDBJ whole genome shotgun (WGS) entry which is preliminary data.</text>
</comment>
<protein>
    <submittedName>
        <fullName evidence="5">Lamin tail domain-containing protein</fullName>
    </submittedName>
</protein>
<evidence type="ECO:0000256" key="2">
    <source>
        <dbReference type="SAM" id="MobiDB-lite"/>
    </source>
</evidence>
<evidence type="ECO:0000313" key="6">
    <source>
        <dbReference type="Proteomes" id="UP001167796"/>
    </source>
</evidence>
<dbReference type="InterPro" id="IPR001322">
    <property type="entry name" value="Lamin_tail_dom"/>
</dbReference>
<feature type="signal peptide" evidence="3">
    <location>
        <begin position="1"/>
        <end position="17"/>
    </location>
</feature>
<reference evidence="5" key="1">
    <citation type="submission" date="2023-07" db="EMBL/GenBank/DDBJ databases">
        <authorList>
            <person name="Kim M.K."/>
        </authorList>
    </citation>
    <scope>NUCLEOTIDE SEQUENCE</scope>
    <source>
        <strain evidence="5">M29</strain>
    </source>
</reference>
<accession>A0ABT9AEG5</accession>
<evidence type="ECO:0000313" key="5">
    <source>
        <dbReference type="EMBL" id="MDO7847802.1"/>
    </source>
</evidence>
<dbReference type="Proteomes" id="UP001167796">
    <property type="component" value="Unassembled WGS sequence"/>
</dbReference>
<dbReference type="InterPro" id="IPR014755">
    <property type="entry name" value="Cu-Rt/internalin_Ig-like"/>
</dbReference>
<dbReference type="Gene3D" id="2.60.40.1260">
    <property type="entry name" value="Lamin Tail domain"/>
    <property type="match status" value="1"/>
</dbReference>
<proteinExistence type="predicted"/>
<feature type="domain" description="LTD" evidence="4">
    <location>
        <begin position="577"/>
        <end position="718"/>
    </location>
</feature>
<dbReference type="RefSeq" id="WP_305012485.1">
    <property type="nucleotide sequence ID" value="NZ_JAUQSX010000008.1"/>
</dbReference>
<evidence type="ECO:0000259" key="4">
    <source>
        <dbReference type="PROSITE" id="PS51841"/>
    </source>
</evidence>
<dbReference type="EMBL" id="JAUQSX010000008">
    <property type="protein sequence ID" value="MDO7847802.1"/>
    <property type="molecule type" value="Genomic_DNA"/>
</dbReference>
<sequence>MKHLLLLLLLFPLFAHAQMSDDFTDGNFTANPAWTGDVASFQVNTQILQSNGPAVTGTQLQLVTPVQAVTGTTWEFWVNLRLATSSGNLADVWLMSEQADLKATGNRGYFVRLGGTPDEVALFRKDATGNPVYVVDGADGTLPTTTTASTASTTRVRVTRSPANVWTLERDLSGGRTFVSEGSATDATYQRSQYLGVLLVYSSLNGRNFYFDDFVVTDNTPPQLTDVAVAGPNQLDVLFNEPVAISTAATNFRLSSGAVPTTAVRSTTDPGQVRLTFAATLPTGANTLEARNVADLYGNVAAGPLTLGFTIAAPTVGPGYHQLLISEIYANEVAPAGSPAATYASEFVEIYNPTANVLDLGGVRLSRTSSTGPAAVFPAGAVLQPGEYAVVCGSTRTSQFASSGKVFGLTNFPALLNAGDQLLLRDRQGRAVFEVSYSDTWYQDPVKRGGGWSLEMVDTGQPCSDGQNWMASTDPTGATPGRRNSVATNNPDRTAPALLSAAASSATTVRLLFGEKLDSTLMANAALYTLQPAVAVQRAVVLPYDFRAVELTLAAALPINQATTVAVQRATDCVGNGTGPVTSAAFTYYGPPVAPRLNQLVLTEIMADEDPPVGLPKAEFVEIFNSTATLLDLGGVRLLKPSTTTAAVFPAGTVLRPGEYAVVCGTTAAPLFNQFFASATTAPRVFGLTSFPSLSNGGDQLVLRGRDGRTLFEVAYSDAWYRDANKKNGGWSLEMIDTSNPCAGANNWTASVDPLGGTPGKVNSVRAANADANAPTLLRAVALNATTVRAYFSEKLDSTSAANAARYALAAPGPAVTRAAPVSPDFRQVDLTLAAALLPSRPTTLTVQTATDCVGNASGSLQSATLALPEAAVSGDVVINELLFNPRTGGVRFVELLNRSNKFIDLQGWQIGNLKPDNSVDADVLGTAPLVLAPGQLLAFSTSTNTIISQYPTSSDEANLVQISGFPTFPDASTALLFNATGIEIDRFAYSKTMHLSLLASQEGVSLERIRAAGLSNGSNFHSAASAVGYATPGRPNSQAQDAVGGDQEWAVAPEVFTPDDDGQQDFATLNYHLDQPGYAATVTVYDALGRLTRRLVRNETLPTTGFVQWDGIDDRGHKAAVGYYILLVELFRPNGGEKREFKKTVVLGARF</sequence>
<evidence type="ECO:0000256" key="3">
    <source>
        <dbReference type="SAM" id="SignalP"/>
    </source>
</evidence>
<dbReference type="Pfam" id="PF00932">
    <property type="entry name" value="LTD"/>
    <property type="match status" value="3"/>
</dbReference>
<feature type="compositionally biased region" description="Polar residues" evidence="2">
    <location>
        <begin position="463"/>
        <end position="476"/>
    </location>
</feature>
<feature type="region of interest" description="Disordered" evidence="2">
    <location>
        <begin position="463"/>
        <end position="493"/>
    </location>
</feature>
<dbReference type="PROSITE" id="PS51841">
    <property type="entry name" value="LTD"/>
    <property type="match status" value="3"/>
</dbReference>
<keyword evidence="1 3" id="KW-0732">Signal</keyword>
<organism evidence="5 6">
    <name type="scientific">Hymenobacter mellowenesis</name>
    <dbReference type="NCBI Taxonomy" id="3063995"/>
    <lineage>
        <taxon>Bacteria</taxon>
        <taxon>Pseudomonadati</taxon>
        <taxon>Bacteroidota</taxon>
        <taxon>Cytophagia</taxon>
        <taxon>Cytophagales</taxon>
        <taxon>Hymenobacteraceae</taxon>
        <taxon>Hymenobacter</taxon>
    </lineage>
</organism>
<evidence type="ECO:0000256" key="1">
    <source>
        <dbReference type="ARBA" id="ARBA00022729"/>
    </source>
</evidence>
<gene>
    <name evidence="5" type="ORF">Q5H92_15660</name>
</gene>
<feature type="domain" description="LTD" evidence="4">
    <location>
        <begin position="307"/>
        <end position="497"/>
    </location>
</feature>